<dbReference type="Pfam" id="PF14111">
    <property type="entry name" value="DUF4283"/>
    <property type="match status" value="1"/>
</dbReference>
<keyword evidence="1" id="KW-0472">Membrane</keyword>
<proteinExistence type="predicted"/>
<dbReference type="InterPro" id="IPR025836">
    <property type="entry name" value="Zn_knuckle_CX2CX4HX4C"/>
</dbReference>
<keyword evidence="1" id="KW-0812">Transmembrane</keyword>
<protein>
    <recommendedName>
        <fullName evidence="6">Zinc knuckle CX2CX4HX4C</fullName>
    </recommendedName>
</protein>
<dbReference type="InterPro" id="IPR040256">
    <property type="entry name" value="At4g02000-like"/>
</dbReference>
<feature type="transmembrane region" description="Helical" evidence="1">
    <location>
        <begin position="77"/>
        <end position="99"/>
    </location>
</feature>
<evidence type="ECO:0008006" key="6">
    <source>
        <dbReference type="Google" id="ProtNLM"/>
    </source>
</evidence>
<sequence length="571" mass="63474">MFLYRFSSGFPIPLGVSSGGYLLFTYRFVSFFSRWGSCKDKVGVIFLLNLPYRYLLLEFQIQNVGIRCFILEGDIFFLYYLITFSYFLISNSVAIAVLFGHNVMAGEALSNLCSQLSLQEGDKQKVVIDNSWVEGDGENEARHCLIGKLMLKKPAHVDGLRNVLHQAWRLEGDLIVQEVGERLFVFEFQDALEKDRVLVSQPWSFKKALLVLKDYDGIQHPESIQFNKCPFWVRLFYLPLRLQNERVGIAVGEAIGEVLDIDPNWGRFMRLRVLVDLLIPLKAGTTVATASGDLEVEFRHERMADFCYFCGLLDHQEGECPEGVIQNKEIGFFIRRYSDRLKAETPVIRNSKQSPGVAKAKSVFAGLNREGKLPMMAASLSTGGGAAKQRTLGSSMMESEWRGGFKDHVDSLLLRGRATARAIAKEGRSREMVSKVQSNGVEKIPGDQEVSSSKFRDLNRKFLSIAENKGVDRGIDIAEGVYALQQQLLPGGMAETPNFVGDRGSASKGKGSATYAGSRNAPAIGPCHMGLGESSRAPIGRTNMVSPINLLFGNVANFEQHAQDPGLQQLK</sequence>
<dbReference type="InterPro" id="IPR025558">
    <property type="entry name" value="DUF4283"/>
</dbReference>
<feature type="transmembrane region" description="Helical" evidence="1">
    <location>
        <begin position="12"/>
        <end position="29"/>
    </location>
</feature>
<dbReference type="STRING" id="210143.A0A1R3GTL3"/>
<dbReference type="PANTHER" id="PTHR31286:SF167">
    <property type="entry name" value="OS09G0268800 PROTEIN"/>
    <property type="match status" value="1"/>
</dbReference>
<dbReference type="EMBL" id="AWWV01013450">
    <property type="protein sequence ID" value="OMO61454.1"/>
    <property type="molecule type" value="Genomic_DNA"/>
</dbReference>
<keyword evidence="5" id="KW-1185">Reference proteome</keyword>
<evidence type="ECO:0000313" key="5">
    <source>
        <dbReference type="Proteomes" id="UP000188268"/>
    </source>
</evidence>
<evidence type="ECO:0000259" key="2">
    <source>
        <dbReference type="Pfam" id="PF14111"/>
    </source>
</evidence>
<dbReference type="PANTHER" id="PTHR31286">
    <property type="entry name" value="GLYCINE-RICH CELL WALL STRUCTURAL PROTEIN 1.8-LIKE"/>
    <property type="match status" value="1"/>
</dbReference>
<gene>
    <name evidence="4" type="ORF">CCACVL1_23510</name>
</gene>
<dbReference type="OrthoDB" id="991972at2759"/>
<keyword evidence="1" id="KW-1133">Transmembrane helix</keyword>
<dbReference type="Gramene" id="OMO61454">
    <property type="protein sequence ID" value="OMO61454"/>
    <property type="gene ID" value="CCACVL1_23510"/>
</dbReference>
<feature type="domain" description="Zinc knuckle CX2CX4HX4C" evidence="3">
    <location>
        <begin position="276"/>
        <end position="321"/>
    </location>
</feature>
<feature type="domain" description="DUF4283" evidence="2">
    <location>
        <begin position="139"/>
        <end position="215"/>
    </location>
</feature>
<evidence type="ECO:0000256" key="1">
    <source>
        <dbReference type="SAM" id="Phobius"/>
    </source>
</evidence>
<dbReference type="Pfam" id="PF14392">
    <property type="entry name" value="zf-CCHC_4"/>
    <property type="match status" value="1"/>
</dbReference>
<accession>A0A1R3GTL3</accession>
<dbReference type="AlphaFoldDB" id="A0A1R3GTL3"/>
<evidence type="ECO:0000313" key="4">
    <source>
        <dbReference type="EMBL" id="OMO61454.1"/>
    </source>
</evidence>
<evidence type="ECO:0000259" key="3">
    <source>
        <dbReference type="Pfam" id="PF14392"/>
    </source>
</evidence>
<dbReference type="Proteomes" id="UP000188268">
    <property type="component" value="Unassembled WGS sequence"/>
</dbReference>
<organism evidence="4 5">
    <name type="scientific">Corchorus capsularis</name>
    <name type="common">Jute</name>
    <dbReference type="NCBI Taxonomy" id="210143"/>
    <lineage>
        <taxon>Eukaryota</taxon>
        <taxon>Viridiplantae</taxon>
        <taxon>Streptophyta</taxon>
        <taxon>Embryophyta</taxon>
        <taxon>Tracheophyta</taxon>
        <taxon>Spermatophyta</taxon>
        <taxon>Magnoliopsida</taxon>
        <taxon>eudicotyledons</taxon>
        <taxon>Gunneridae</taxon>
        <taxon>Pentapetalae</taxon>
        <taxon>rosids</taxon>
        <taxon>malvids</taxon>
        <taxon>Malvales</taxon>
        <taxon>Malvaceae</taxon>
        <taxon>Grewioideae</taxon>
        <taxon>Apeibeae</taxon>
        <taxon>Corchorus</taxon>
    </lineage>
</organism>
<reference evidence="4 5" key="1">
    <citation type="submission" date="2013-09" db="EMBL/GenBank/DDBJ databases">
        <title>Corchorus capsularis genome sequencing.</title>
        <authorList>
            <person name="Alam M."/>
            <person name="Haque M.S."/>
            <person name="Islam M.S."/>
            <person name="Emdad E.M."/>
            <person name="Islam M.M."/>
            <person name="Ahmed B."/>
            <person name="Halim A."/>
            <person name="Hossen Q.M.M."/>
            <person name="Hossain M.Z."/>
            <person name="Ahmed R."/>
            <person name="Khan M.M."/>
            <person name="Islam R."/>
            <person name="Rashid M.M."/>
            <person name="Khan S.A."/>
            <person name="Rahman M.S."/>
            <person name="Alam M."/>
        </authorList>
    </citation>
    <scope>NUCLEOTIDE SEQUENCE [LARGE SCALE GENOMIC DNA]</scope>
    <source>
        <strain evidence="5">cv. CVL-1</strain>
        <tissue evidence="4">Whole seedling</tissue>
    </source>
</reference>
<comment type="caution">
    <text evidence="4">The sequence shown here is derived from an EMBL/GenBank/DDBJ whole genome shotgun (WGS) entry which is preliminary data.</text>
</comment>
<name>A0A1R3GTL3_COCAP</name>